<comment type="caution">
    <text evidence="1">The sequence shown here is derived from an EMBL/GenBank/DDBJ whole genome shotgun (WGS) entry which is preliminary data.</text>
</comment>
<proteinExistence type="predicted"/>
<dbReference type="Proteomes" id="UP001605036">
    <property type="component" value="Unassembled WGS sequence"/>
</dbReference>
<gene>
    <name evidence="1" type="ORF">R1flu_027295</name>
</gene>
<dbReference type="AlphaFoldDB" id="A0ABD1XID1"/>
<keyword evidence="2" id="KW-1185">Reference proteome</keyword>
<organism evidence="1 2">
    <name type="scientific">Riccia fluitans</name>
    <dbReference type="NCBI Taxonomy" id="41844"/>
    <lineage>
        <taxon>Eukaryota</taxon>
        <taxon>Viridiplantae</taxon>
        <taxon>Streptophyta</taxon>
        <taxon>Embryophyta</taxon>
        <taxon>Marchantiophyta</taxon>
        <taxon>Marchantiopsida</taxon>
        <taxon>Marchantiidae</taxon>
        <taxon>Marchantiales</taxon>
        <taxon>Ricciaceae</taxon>
        <taxon>Riccia</taxon>
    </lineage>
</organism>
<protein>
    <submittedName>
        <fullName evidence="1">Uncharacterized protein</fullName>
    </submittedName>
</protein>
<evidence type="ECO:0000313" key="2">
    <source>
        <dbReference type="Proteomes" id="UP001605036"/>
    </source>
</evidence>
<sequence>MRTGTDPLSNLSYLLGPSFVDKTILICCSCCRTKSWQERSSCAALRTSSSSFSLDGAFCFCYTHFTRTKLKVFIYMFQDAACARLAVVDSTFQKRVDQVKFLMRQTYTFLVASTFILWRFWKGRTFRGLVTHSVHEDNFQPINIE</sequence>
<name>A0ABD1XID1_9MARC</name>
<reference evidence="1 2" key="1">
    <citation type="submission" date="2024-09" db="EMBL/GenBank/DDBJ databases">
        <title>Chromosome-scale assembly of Riccia fluitans.</title>
        <authorList>
            <person name="Paukszto L."/>
            <person name="Sawicki J."/>
            <person name="Karawczyk K."/>
            <person name="Piernik-Szablinska J."/>
            <person name="Szczecinska M."/>
            <person name="Mazdziarz M."/>
        </authorList>
    </citation>
    <scope>NUCLEOTIDE SEQUENCE [LARGE SCALE GENOMIC DNA]</scope>
    <source>
        <strain evidence="1">Rf_01</strain>
        <tissue evidence="1">Aerial parts of the thallus</tissue>
    </source>
</reference>
<accession>A0ABD1XID1</accession>
<evidence type="ECO:0000313" key="1">
    <source>
        <dbReference type="EMBL" id="KAL2608722.1"/>
    </source>
</evidence>
<dbReference type="EMBL" id="JBHFFA010000008">
    <property type="protein sequence ID" value="KAL2608722.1"/>
    <property type="molecule type" value="Genomic_DNA"/>
</dbReference>